<accession>A0ABX7T5B5</accession>
<sequence>MHNYLSIQYLRGIAALMVVILHLFTGSLFIEKWSNTWLRGGVDIFFVISGFIMVKSTINKRYSILYFYLKRIIRIVPLYWLAIIITIQSSTWTGWHSIASFLFLPAVHPENGAYLPIL</sequence>
<dbReference type="InterPro" id="IPR002656">
    <property type="entry name" value="Acyl_transf_3_dom"/>
</dbReference>
<feature type="transmembrane region" description="Helical" evidence="1">
    <location>
        <begin position="12"/>
        <end position="30"/>
    </location>
</feature>
<keyword evidence="3" id="KW-0808">Transferase</keyword>
<keyword evidence="4" id="KW-1185">Reference proteome</keyword>
<proteinExistence type="predicted"/>
<keyword evidence="1" id="KW-1133">Transmembrane helix</keyword>
<evidence type="ECO:0000256" key="1">
    <source>
        <dbReference type="SAM" id="Phobius"/>
    </source>
</evidence>
<feature type="transmembrane region" description="Helical" evidence="1">
    <location>
        <begin position="36"/>
        <end position="54"/>
    </location>
</feature>
<evidence type="ECO:0000259" key="2">
    <source>
        <dbReference type="Pfam" id="PF01757"/>
    </source>
</evidence>
<feature type="transmembrane region" description="Helical" evidence="1">
    <location>
        <begin position="75"/>
        <end position="95"/>
    </location>
</feature>
<evidence type="ECO:0000313" key="4">
    <source>
        <dbReference type="Proteomes" id="UP000663923"/>
    </source>
</evidence>
<evidence type="ECO:0000313" key="3">
    <source>
        <dbReference type="EMBL" id="QTD56783.1"/>
    </source>
</evidence>
<dbReference type="PANTHER" id="PTHR23028:SF53">
    <property type="entry name" value="ACYL_TRANSF_3 DOMAIN-CONTAINING PROTEIN"/>
    <property type="match status" value="1"/>
</dbReference>
<dbReference type="Proteomes" id="UP000663923">
    <property type="component" value="Chromosome"/>
</dbReference>
<dbReference type="EMBL" id="CP071794">
    <property type="protein sequence ID" value="QTD56783.1"/>
    <property type="molecule type" value="Genomic_DNA"/>
</dbReference>
<protein>
    <submittedName>
        <fullName evidence="3">Acyltransferase</fullName>
    </submittedName>
</protein>
<dbReference type="InterPro" id="IPR050879">
    <property type="entry name" value="Acyltransferase_3"/>
</dbReference>
<name>A0ABX7T5B5_9SPHN</name>
<organism evidence="3 4">
    <name type="scientific">Parasphingorhabdus cellanae</name>
    <dbReference type="NCBI Taxonomy" id="2806553"/>
    <lineage>
        <taxon>Bacteria</taxon>
        <taxon>Pseudomonadati</taxon>
        <taxon>Pseudomonadota</taxon>
        <taxon>Alphaproteobacteria</taxon>
        <taxon>Sphingomonadales</taxon>
        <taxon>Sphingomonadaceae</taxon>
        <taxon>Parasphingorhabdus</taxon>
    </lineage>
</organism>
<dbReference type="GO" id="GO:0016746">
    <property type="term" value="F:acyltransferase activity"/>
    <property type="evidence" value="ECO:0007669"/>
    <property type="project" value="UniProtKB-KW"/>
</dbReference>
<dbReference type="Pfam" id="PF01757">
    <property type="entry name" value="Acyl_transf_3"/>
    <property type="match status" value="1"/>
</dbReference>
<keyword evidence="3" id="KW-0012">Acyltransferase</keyword>
<gene>
    <name evidence="3" type="ORF">J4G78_04180</name>
</gene>
<dbReference type="PANTHER" id="PTHR23028">
    <property type="entry name" value="ACETYLTRANSFERASE"/>
    <property type="match status" value="1"/>
</dbReference>
<keyword evidence="1" id="KW-0812">Transmembrane</keyword>
<keyword evidence="1" id="KW-0472">Membrane</keyword>
<feature type="domain" description="Acyltransferase 3" evidence="2">
    <location>
        <begin position="5"/>
        <end position="94"/>
    </location>
</feature>
<reference evidence="3 4" key="1">
    <citation type="submission" date="2021-03" db="EMBL/GenBank/DDBJ databases">
        <title>Complete genome of Parasphingorhabdus_sp.JHSY0214.</title>
        <authorList>
            <person name="Yoo J.H."/>
            <person name="Bae J.W."/>
        </authorList>
    </citation>
    <scope>NUCLEOTIDE SEQUENCE [LARGE SCALE GENOMIC DNA]</scope>
    <source>
        <strain evidence="3 4">JHSY0214</strain>
    </source>
</reference>